<name>A0AC58I719_DANRE</name>
<keyword evidence="1" id="KW-1185">Reference proteome</keyword>
<gene>
    <name evidence="2" type="primary">LOC101883269</name>
</gene>
<organism evidence="1 2">
    <name type="scientific">Danio rerio</name>
    <name type="common">Zebrafish</name>
    <name type="synonym">Brachydanio rerio</name>
    <dbReference type="NCBI Taxonomy" id="7955"/>
    <lineage>
        <taxon>Eukaryota</taxon>
        <taxon>Metazoa</taxon>
        <taxon>Chordata</taxon>
        <taxon>Craniata</taxon>
        <taxon>Vertebrata</taxon>
        <taxon>Euteleostomi</taxon>
        <taxon>Actinopterygii</taxon>
        <taxon>Neopterygii</taxon>
        <taxon>Teleostei</taxon>
        <taxon>Ostariophysi</taxon>
        <taxon>Cypriniformes</taxon>
        <taxon>Danionidae</taxon>
        <taxon>Danioninae</taxon>
        <taxon>Danio</taxon>
    </lineage>
</organism>
<keyword evidence="2" id="KW-0418">Kinase</keyword>
<evidence type="ECO:0000313" key="1">
    <source>
        <dbReference type="Proteomes" id="UP000000437"/>
    </source>
</evidence>
<protein>
    <submittedName>
        <fullName evidence="2">Rho-associated protein kinase 2</fullName>
    </submittedName>
</protein>
<proteinExistence type="predicted"/>
<dbReference type="Proteomes" id="UP000000437">
    <property type="component" value="Chromosome 20"/>
</dbReference>
<sequence>MTWILTRLIQLCCAFQDEKYLYLVMEFMPGGDLVTLTSNYDIPEEWAQFYTAEVVLALDAIHSLGFIHRDIKPDNMLLDRNGHFKLADFGTCTKMDSTGLVSCDAAVGTPDYISPEVLMSQGGTGYYGRECDWWSVGVFIYELLVGDTPFYSESLVGTYGKIMDHKNSLTFPDDIEMSKDAKDLICAFLSSREMRLGRTGVNEIKCHPFFKNDQWTFDTIRDTFILSSSSFICSNRYFAADSLLAIIFLLQSSFSDSRVLLEESNRTLTVDVANLASEKEELNNKLKHIQQKLEKIKEEEKQMKSLTVSYEKQIQVEKTLKIQMIEEESQVRLEMQMSLDSKDSDIERLRSQLTSLSIHSLDTTSISSIAFILSSSSFICSNRNFAADSLLAIIFLLQSSFSDSRMLLEESNRTLTVDVANLASEKEELNNKLKHIQQKLEKIKEEEKQMKSLTVSYEKQIQVEKTLKIQAINKLAEVMKKTDGRPQQINNTDIRRKEKEIRQLQLQLRTEKEKLNHSIIKYQREINDMQALEESNRTLTVDVANLASEKEELNNKLKHIQQKLEKIKEEEKQMKSLTVSYEKQIQVEKTLKVQMIEEESQVRLEMQMSLDSKDSDIERLRSQLTSLSIHSLDTTSISSIGNNLDSDEAYPVRITHSHTSESMSFTYQRSSKSVCIDTRPCRIAPRFSSDSDEEEDEEDEWRQTPALTYETPPDPEAAAAESGLEGWLSMPAKNTKRFGWDKKYVVVSSKKILFYDSEQDREQSSPFMILDIDKLFHVRPVTQTDVYRADPREIPRIFQILYANEGESKKEELPVESLSVTERSLCIPHKGHEFVLTLYHFPSSCEVCPRPLWHVFRPPPALECRRCRVKCHKDHIDRKEEVLAPCRVNYDMSTAKEMLLLANSTEEQKKWVSRLLKRVPRKPSIAHSSSIAISAAPSEATPTTLSPQPSPRLAQSSPRLSHRAAVKVHSTRQQPSSKNRLLEMGLKDWGWALEVELDDDDVLDF</sequence>
<dbReference type="RefSeq" id="XP_073790002.1">
    <property type="nucleotide sequence ID" value="XM_073933901.1"/>
</dbReference>
<accession>A0AC58I719</accession>
<reference evidence="2" key="1">
    <citation type="submission" date="2025-08" db="UniProtKB">
        <authorList>
            <consortium name="RefSeq"/>
        </authorList>
    </citation>
    <scope>IDENTIFICATION</scope>
    <source>
        <strain evidence="2">Tuebingen</strain>
        <tissue evidence="2">Fibroblasts and whole tissue</tissue>
    </source>
</reference>
<evidence type="ECO:0000313" key="2">
    <source>
        <dbReference type="RefSeq" id="XP_073790002.1"/>
    </source>
</evidence>
<keyword evidence="2" id="KW-0808">Transferase</keyword>